<dbReference type="PANTHER" id="PTHR43174">
    <property type="entry name" value="UDP-N-ACETYLGLUCOSAMINE 2-EPIMERASE"/>
    <property type="match status" value="1"/>
</dbReference>
<reference evidence="6 7" key="1">
    <citation type="submission" date="2019-03" db="EMBL/GenBank/DDBJ databases">
        <title>Thermus tengchongensis species for the arsenic transformation mechanism.</title>
        <authorList>
            <person name="Yuan G.C."/>
        </authorList>
    </citation>
    <scope>NUCLEOTIDE SEQUENCE [LARGE SCALE GENOMIC DNA]</scope>
    <source>
        <strain evidence="6 7">15Y</strain>
    </source>
</reference>
<evidence type="ECO:0000313" key="6">
    <source>
        <dbReference type="EMBL" id="TFU13978.1"/>
    </source>
</evidence>
<evidence type="ECO:0000256" key="3">
    <source>
        <dbReference type="ARBA" id="ARBA00038858"/>
    </source>
</evidence>
<gene>
    <name evidence="6" type="ORF">E0489_13200</name>
</gene>
<proteinExistence type="inferred from homology"/>
<name>A0ABY2K3Y6_9DEIN</name>
<dbReference type="PANTHER" id="PTHR43174:SF2">
    <property type="entry name" value="UDP-N-ACETYLGLUCOSAMINE 2-EPIMERASE"/>
    <property type="match status" value="1"/>
</dbReference>
<dbReference type="InterPro" id="IPR003331">
    <property type="entry name" value="UDP_GlcNAc_Epimerase_2_dom"/>
</dbReference>
<dbReference type="EMBL" id="SKBL01000047">
    <property type="protein sequence ID" value="TFU13978.1"/>
    <property type="molecule type" value="Genomic_DNA"/>
</dbReference>
<dbReference type="GO" id="GO:0008761">
    <property type="term" value="F:UDP-N-acetylglucosamine 2-epimerase activity"/>
    <property type="evidence" value="ECO:0007669"/>
    <property type="project" value="UniProtKB-EC"/>
</dbReference>
<comment type="caution">
    <text evidence="6">The sequence shown here is derived from an EMBL/GenBank/DDBJ whole genome shotgun (WGS) entry which is preliminary data.</text>
</comment>
<evidence type="ECO:0000256" key="4">
    <source>
        <dbReference type="RuleBase" id="RU003513"/>
    </source>
</evidence>
<dbReference type="NCBIfam" id="TIGR00236">
    <property type="entry name" value="wecB"/>
    <property type="match status" value="1"/>
</dbReference>
<evidence type="ECO:0000313" key="7">
    <source>
        <dbReference type="Proteomes" id="UP000297244"/>
    </source>
</evidence>
<evidence type="ECO:0000256" key="2">
    <source>
        <dbReference type="ARBA" id="ARBA00038209"/>
    </source>
</evidence>
<dbReference type="EC" id="5.1.3.14" evidence="3"/>
<evidence type="ECO:0000259" key="5">
    <source>
        <dbReference type="Pfam" id="PF02350"/>
    </source>
</evidence>
<dbReference type="Proteomes" id="UP000297244">
    <property type="component" value="Unassembled WGS sequence"/>
</dbReference>
<keyword evidence="7" id="KW-1185">Reference proteome</keyword>
<dbReference type="InterPro" id="IPR029767">
    <property type="entry name" value="WecB-like"/>
</dbReference>
<keyword evidence="1 4" id="KW-0413">Isomerase</keyword>
<sequence>MNDYSYLKTRTSQRVVLAFGTRPEATKMAPVYLALQGMPHLKPLVLLTGQHREQLRQALSLFGIREDRNLDVMQERQALPDLAARILPQAARALKEMGADYVLVHGDTLTTFAVAWAAFLEGLPVGHVEAGLRSGSLKEPFPEEANRRLTDVLTDLDFAPTPLAKANLLREGKGEEGILVTGQTGVDAVLLAAKLGRLPQGLPPGPYVTVTMHRRENWPLLPELARALRKVAEAFPELTFVYPVHLNPVVREAVFPVLKGVGNFVLLDPLEYGPMAALMQESLLLVTDSGGLQEEGAALGVPVVVLRNVTERPEGLEAGILKLAGTDPERVFQVVKGLLEDPEALARMRRAKNPYGDGRAGERVARGVAWRLGLGPRPEDWRP</sequence>
<dbReference type="RefSeq" id="WP_135344093.1">
    <property type="nucleotide sequence ID" value="NZ_ML214281.1"/>
</dbReference>
<accession>A0ABY2K3Y6</accession>
<dbReference type="CDD" id="cd03786">
    <property type="entry name" value="GTB_UDP-GlcNAc_2-Epimerase"/>
    <property type="match status" value="1"/>
</dbReference>
<protein>
    <recommendedName>
        <fullName evidence="3">UDP-N-acetylglucosamine 2-epimerase (non-hydrolyzing)</fullName>
        <ecNumber evidence="3">5.1.3.14</ecNumber>
    </recommendedName>
</protein>
<evidence type="ECO:0000256" key="1">
    <source>
        <dbReference type="ARBA" id="ARBA00023235"/>
    </source>
</evidence>
<dbReference type="Gene3D" id="3.40.50.2000">
    <property type="entry name" value="Glycogen Phosphorylase B"/>
    <property type="match status" value="2"/>
</dbReference>
<organism evidence="6 7">
    <name type="scientific">Thermus tengchongensis</name>
    <dbReference type="NCBI Taxonomy" id="1214928"/>
    <lineage>
        <taxon>Bacteria</taxon>
        <taxon>Thermotogati</taxon>
        <taxon>Deinococcota</taxon>
        <taxon>Deinococci</taxon>
        <taxon>Thermales</taxon>
        <taxon>Thermaceae</taxon>
        <taxon>Thermus</taxon>
    </lineage>
</organism>
<dbReference type="Pfam" id="PF02350">
    <property type="entry name" value="Epimerase_2"/>
    <property type="match status" value="1"/>
</dbReference>
<feature type="domain" description="UDP-N-acetylglucosamine 2-epimerase" evidence="5">
    <location>
        <begin position="35"/>
        <end position="366"/>
    </location>
</feature>
<dbReference type="SUPFAM" id="SSF53756">
    <property type="entry name" value="UDP-Glycosyltransferase/glycogen phosphorylase"/>
    <property type="match status" value="1"/>
</dbReference>
<comment type="similarity">
    <text evidence="2 4">Belongs to the UDP-N-acetylglucosamine 2-epimerase family.</text>
</comment>